<organism evidence="14 15">
    <name type="scientific">Alosa alosa</name>
    <name type="common">allis shad</name>
    <dbReference type="NCBI Taxonomy" id="278164"/>
    <lineage>
        <taxon>Eukaryota</taxon>
        <taxon>Metazoa</taxon>
        <taxon>Chordata</taxon>
        <taxon>Craniata</taxon>
        <taxon>Vertebrata</taxon>
        <taxon>Euteleostomi</taxon>
        <taxon>Actinopterygii</taxon>
        <taxon>Neopterygii</taxon>
        <taxon>Teleostei</taxon>
        <taxon>Clupei</taxon>
        <taxon>Clupeiformes</taxon>
        <taxon>Clupeoidei</taxon>
        <taxon>Clupeidae</taxon>
        <taxon>Alosa</taxon>
    </lineage>
</organism>
<evidence type="ECO:0000256" key="9">
    <source>
        <dbReference type="ARBA" id="ARBA00023157"/>
    </source>
</evidence>
<dbReference type="PANTHER" id="PTHR24231:SF52">
    <property type="entry name" value="CYSTEINYL LEUKOTRIENE RECEPTOR 2-LIKE"/>
    <property type="match status" value="1"/>
</dbReference>
<dbReference type="Proteomes" id="UP000823561">
    <property type="component" value="Chromosome 10"/>
</dbReference>
<sequence length="374" mass="42516">MLVTFPPQSFGKPLHQTSSLLNTSGLPEQQTCSAGCNSDQNFKCMAYTVTYCIVFPIAFLCNSVALFVFLRLTRKHSANSVFMINLALSDTVFSLTLPFRLVYYFRDSEWDFPDWLCRICVFAFYMNLYTSVLFLTGLSVLRYIAIVHPLLNRSLVTVKRGVCVCVGIWVGVALLSSPFLMTGTLEREGKTRCFEPGAITSWYRILVLNYVALVLGFLLPFTTILGCYGSIMFKLVSRKKRPSRSRQNRQRAVYLVTVILSSLLLCFLPYHLLRSLHLHAVVHRWNCCITGWLLRMLVISLCLAASNSCLNPLMYYFAGESFRTTVRTTVRSTLRSTSFSSIGQSSWKSRRKRSQYPLSHIAEGLPEISLRPQD</sequence>
<feature type="transmembrane region" description="Helical" evidence="12">
    <location>
        <begin position="201"/>
        <end position="231"/>
    </location>
</feature>
<keyword evidence="2" id="KW-1003">Cell membrane</keyword>
<keyword evidence="8 12" id="KW-0472">Membrane</keyword>
<evidence type="ECO:0000256" key="6">
    <source>
        <dbReference type="ARBA" id="ARBA00023040"/>
    </source>
</evidence>
<evidence type="ECO:0000313" key="14">
    <source>
        <dbReference type="EMBL" id="KAG5274253.1"/>
    </source>
</evidence>
<feature type="transmembrane region" description="Helical" evidence="12">
    <location>
        <begin position="82"/>
        <end position="103"/>
    </location>
</feature>
<dbReference type="PROSITE" id="PS50262">
    <property type="entry name" value="G_PROTEIN_RECEP_F1_2"/>
    <property type="match status" value="1"/>
</dbReference>
<keyword evidence="6" id="KW-0297">G-protein coupled receptor</keyword>
<dbReference type="Gene3D" id="1.20.1070.10">
    <property type="entry name" value="Rhodopsin 7-helix transmembrane proteins"/>
    <property type="match status" value="1"/>
</dbReference>
<protein>
    <recommendedName>
        <fullName evidence="13">G-protein coupled receptors family 1 profile domain-containing protein</fullName>
    </recommendedName>
</protein>
<feature type="transmembrane region" description="Helical" evidence="12">
    <location>
        <begin position="115"/>
        <end position="141"/>
    </location>
</feature>
<dbReference type="SUPFAM" id="SSF81321">
    <property type="entry name" value="Family A G protein-coupled receptor-like"/>
    <property type="match status" value="1"/>
</dbReference>
<evidence type="ECO:0000256" key="4">
    <source>
        <dbReference type="ARBA" id="ARBA00022859"/>
    </source>
</evidence>
<dbReference type="InterPro" id="IPR017452">
    <property type="entry name" value="GPCR_Rhodpsn_7TM"/>
</dbReference>
<evidence type="ECO:0000256" key="5">
    <source>
        <dbReference type="ARBA" id="ARBA00022989"/>
    </source>
</evidence>
<dbReference type="AlphaFoldDB" id="A0AAV6GGB9"/>
<dbReference type="GO" id="GO:0002250">
    <property type="term" value="P:adaptive immune response"/>
    <property type="evidence" value="ECO:0007669"/>
    <property type="project" value="UniProtKB-KW"/>
</dbReference>
<feature type="transmembrane region" description="Helical" evidence="12">
    <location>
        <begin position="292"/>
        <end position="317"/>
    </location>
</feature>
<dbReference type="GO" id="GO:0005886">
    <property type="term" value="C:plasma membrane"/>
    <property type="evidence" value="ECO:0007669"/>
    <property type="project" value="UniProtKB-SubCell"/>
</dbReference>
<dbReference type="Pfam" id="PF00001">
    <property type="entry name" value="7tm_1"/>
    <property type="match status" value="1"/>
</dbReference>
<accession>A0AAV6GGB9</accession>
<keyword evidence="15" id="KW-1185">Reference proteome</keyword>
<dbReference type="PRINTS" id="PR00237">
    <property type="entry name" value="GPCRRHODOPSN"/>
</dbReference>
<feature type="transmembrane region" description="Helical" evidence="12">
    <location>
        <begin position="252"/>
        <end position="272"/>
    </location>
</feature>
<reference evidence="14" key="1">
    <citation type="submission" date="2020-10" db="EMBL/GenBank/DDBJ databases">
        <title>Chromosome-scale genome assembly of the Allis shad, Alosa alosa.</title>
        <authorList>
            <person name="Margot Z."/>
            <person name="Christophe K."/>
            <person name="Cabau C."/>
            <person name="Louis A."/>
            <person name="Berthelot C."/>
            <person name="Parey E."/>
            <person name="Roest Crollius H."/>
            <person name="Montfort J."/>
            <person name="Robinson-Rechavi M."/>
            <person name="Bucao C."/>
            <person name="Bouchez O."/>
            <person name="Gislard M."/>
            <person name="Lluch J."/>
            <person name="Milhes M."/>
            <person name="Lampietro C."/>
            <person name="Lopez Roques C."/>
            <person name="Donnadieu C."/>
            <person name="Braasch I."/>
            <person name="Desvignes T."/>
            <person name="Postlethwait J."/>
            <person name="Bobe J."/>
            <person name="Guiguen Y."/>
        </authorList>
    </citation>
    <scope>NUCLEOTIDE SEQUENCE</scope>
    <source>
        <strain evidence="14">M-15738</strain>
        <tissue evidence="14">Blood</tissue>
    </source>
</reference>
<evidence type="ECO:0000256" key="12">
    <source>
        <dbReference type="SAM" id="Phobius"/>
    </source>
</evidence>
<evidence type="ECO:0000256" key="7">
    <source>
        <dbReference type="ARBA" id="ARBA00023130"/>
    </source>
</evidence>
<evidence type="ECO:0000256" key="11">
    <source>
        <dbReference type="ARBA" id="ARBA00023224"/>
    </source>
</evidence>
<evidence type="ECO:0000256" key="1">
    <source>
        <dbReference type="ARBA" id="ARBA00004651"/>
    </source>
</evidence>
<evidence type="ECO:0000256" key="10">
    <source>
        <dbReference type="ARBA" id="ARBA00023170"/>
    </source>
</evidence>
<keyword evidence="7" id="KW-1064">Adaptive immunity</keyword>
<evidence type="ECO:0000259" key="13">
    <source>
        <dbReference type="PROSITE" id="PS50262"/>
    </source>
</evidence>
<proteinExistence type="predicted"/>
<keyword evidence="3 12" id="KW-0812">Transmembrane</keyword>
<keyword evidence="9" id="KW-1015">Disulfide bond</keyword>
<keyword evidence="10" id="KW-0675">Receptor</keyword>
<dbReference type="InterPro" id="IPR000276">
    <property type="entry name" value="GPCR_Rhodpsn"/>
</dbReference>
<feature type="domain" description="G-protein coupled receptors family 1 profile" evidence="13">
    <location>
        <begin position="61"/>
        <end position="315"/>
    </location>
</feature>
<keyword evidence="5 12" id="KW-1133">Transmembrane helix</keyword>
<keyword evidence="4" id="KW-0391">Immunity</keyword>
<dbReference type="GO" id="GO:0004930">
    <property type="term" value="F:G protein-coupled receptor activity"/>
    <property type="evidence" value="ECO:0007669"/>
    <property type="project" value="UniProtKB-KW"/>
</dbReference>
<gene>
    <name evidence="14" type="ORF">AALO_G00134030</name>
</gene>
<feature type="transmembrane region" description="Helical" evidence="12">
    <location>
        <begin position="48"/>
        <end position="70"/>
    </location>
</feature>
<keyword evidence="11" id="KW-0807">Transducer</keyword>
<dbReference type="EMBL" id="JADWDJ010000010">
    <property type="protein sequence ID" value="KAG5274253.1"/>
    <property type="molecule type" value="Genomic_DNA"/>
</dbReference>
<evidence type="ECO:0000256" key="8">
    <source>
        <dbReference type="ARBA" id="ARBA00023136"/>
    </source>
</evidence>
<dbReference type="PRINTS" id="PR01157">
    <property type="entry name" value="P2YPURNOCPTR"/>
</dbReference>
<evidence type="ECO:0000313" key="15">
    <source>
        <dbReference type="Proteomes" id="UP000823561"/>
    </source>
</evidence>
<evidence type="ECO:0000256" key="3">
    <source>
        <dbReference type="ARBA" id="ARBA00022692"/>
    </source>
</evidence>
<dbReference type="PANTHER" id="PTHR24231">
    <property type="entry name" value="PURINOCEPTOR-RELATED G-PROTEIN COUPLED RECEPTOR"/>
    <property type="match status" value="1"/>
</dbReference>
<comment type="caution">
    <text evidence="14">The sequence shown here is derived from an EMBL/GenBank/DDBJ whole genome shotgun (WGS) entry which is preliminary data.</text>
</comment>
<evidence type="ECO:0000256" key="2">
    <source>
        <dbReference type="ARBA" id="ARBA00022475"/>
    </source>
</evidence>
<feature type="transmembrane region" description="Helical" evidence="12">
    <location>
        <begin position="162"/>
        <end position="181"/>
    </location>
</feature>
<comment type="subcellular location">
    <subcellularLocation>
        <location evidence="1">Cell membrane</location>
        <topology evidence="1">Multi-pass membrane protein</topology>
    </subcellularLocation>
</comment>
<name>A0AAV6GGB9_9TELE</name>
<dbReference type="FunFam" id="1.20.1070.10:FF:000017">
    <property type="entry name" value="lysophosphatidic acid receptor 4"/>
    <property type="match status" value="1"/>
</dbReference>